<keyword evidence="3" id="KW-1185">Reference proteome</keyword>
<feature type="transmembrane region" description="Helical" evidence="1">
    <location>
        <begin position="182"/>
        <end position="205"/>
    </location>
</feature>
<keyword evidence="1" id="KW-0812">Transmembrane</keyword>
<feature type="transmembrane region" description="Helical" evidence="1">
    <location>
        <begin position="90"/>
        <end position="111"/>
    </location>
</feature>
<dbReference type="InterPro" id="IPR002798">
    <property type="entry name" value="SpoIIM-like"/>
</dbReference>
<keyword evidence="1" id="KW-0472">Membrane</keyword>
<feature type="transmembrane region" description="Helical" evidence="1">
    <location>
        <begin position="64"/>
        <end position="83"/>
    </location>
</feature>
<keyword evidence="1" id="KW-1133">Transmembrane helix</keyword>
<dbReference type="PANTHER" id="PTHR35337:SF1">
    <property type="entry name" value="SLR1478 PROTEIN"/>
    <property type="match status" value="1"/>
</dbReference>
<accession>A0ABV5BF61</accession>
<dbReference type="EMBL" id="JBHILM010000039">
    <property type="protein sequence ID" value="MFB5684367.1"/>
    <property type="molecule type" value="Genomic_DNA"/>
</dbReference>
<reference evidence="2 3" key="1">
    <citation type="submission" date="2024-09" db="EMBL/GenBank/DDBJ databases">
        <authorList>
            <person name="Ruan L."/>
        </authorList>
    </citation>
    <scope>NUCLEOTIDE SEQUENCE [LARGE SCALE GENOMIC DNA]</scope>
    <source>
        <strain evidence="2 3">D33</strain>
    </source>
</reference>
<protein>
    <submittedName>
        <fullName evidence="2">Stage II sporulation protein M</fullName>
    </submittedName>
</protein>
<proteinExistence type="predicted"/>
<dbReference type="Pfam" id="PF01944">
    <property type="entry name" value="SpoIIM"/>
    <property type="match status" value="1"/>
</dbReference>
<name>A0ABV5BF61_9BACL</name>
<evidence type="ECO:0000313" key="3">
    <source>
        <dbReference type="Proteomes" id="UP001580407"/>
    </source>
</evidence>
<evidence type="ECO:0000313" key="2">
    <source>
        <dbReference type="EMBL" id="MFB5684367.1"/>
    </source>
</evidence>
<evidence type="ECO:0000256" key="1">
    <source>
        <dbReference type="SAM" id="Phobius"/>
    </source>
</evidence>
<feature type="transmembrane region" description="Helical" evidence="1">
    <location>
        <begin position="131"/>
        <end position="155"/>
    </location>
</feature>
<gene>
    <name evidence="2" type="ORF">ACE3NQ_26030</name>
</gene>
<sequence>MGFGAFLKILNSMKGVLLFTVLLFCASIALGWISTGVIEQMLKQQIEGLGQVAGRLQESGNAQLSFFIFIFFNNAIKCVLVMFMGAAFGIIPVIFIVMNGMVIGFLVHWVAANSAANLYELIVKGLLPHGIIELPVLLIACAYGLKFGGMVMSSIRRGVNMESSRVKPAKSWPVFMKQTWNVALWVVILLFIAAIIESTVSYSLMRG</sequence>
<dbReference type="Proteomes" id="UP001580407">
    <property type="component" value="Unassembled WGS sequence"/>
</dbReference>
<comment type="caution">
    <text evidence="2">The sequence shown here is derived from an EMBL/GenBank/DDBJ whole genome shotgun (WGS) entry which is preliminary data.</text>
</comment>
<organism evidence="2 3">
    <name type="scientific">Paenibacillus terreus</name>
    <dbReference type="NCBI Taxonomy" id="1387834"/>
    <lineage>
        <taxon>Bacteria</taxon>
        <taxon>Bacillati</taxon>
        <taxon>Bacillota</taxon>
        <taxon>Bacilli</taxon>
        <taxon>Bacillales</taxon>
        <taxon>Paenibacillaceae</taxon>
        <taxon>Paenibacillus</taxon>
    </lineage>
</organism>
<dbReference type="PANTHER" id="PTHR35337">
    <property type="entry name" value="SLR1478 PROTEIN"/>
    <property type="match status" value="1"/>
</dbReference>
<dbReference type="RefSeq" id="WP_375528054.1">
    <property type="nucleotide sequence ID" value="NZ_JBHILM010000039.1"/>
</dbReference>